<feature type="domain" description="ER-bound oxygenase mpaB/mpaB'/Rubber oxygenase catalytic" evidence="1">
    <location>
        <begin position="17"/>
        <end position="233"/>
    </location>
</feature>
<protein>
    <submittedName>
        <fullName evidence="2">DUF2236 domain-containing protein</fullName>
    </submittedName>
</protein>
<comment type="caution">
    <text evidence="2">The sequence shown here is derived from an EMBL/GenBank/DDBJ whole genome shotgun (WGS) entry which is preliminary data.</text>
</comment>
<dbReference type="EMBL" id="JAGQFT020000005">
    <property type="protein sequence ID" value="MBS7457229.1"/>
    <property type="molecule type" value="Genomic_DNA"/>
</dbReference>
<evidence type="ECO:0000313" key="3">
    <source>
        <dbReference type="EMBL" id="MBS7457229.1"/>
    </source>
</evidence>
<evidence type="ECO:0000313" key="4">
    <source>
        <dbReference type="Proteomes" id="UP000675747"/>
    </source>
</evidence>
<dbReference type="GO" id="GO:0016491">
    <property type="term" value="F:oxidoreductase activity"/>
    <property type="evidence" value="ECO:0007669"/>
    <property type="project" value="InterPro"/>
</dbReference>
<dbReference type="InterPro" id="IPR018713">
    <property type="entry name" value="MPAB/Lcp_cat_dom"/>
</dbReference>
<reference evidence="2" key="2">
    <citation type="submission" date="2021-04" db="EMBL/GenBank/DDBJ databases">
        <authorList>
            <person name="Karlyshev A.V."/>
        </authorList>
    </citation>
    <scope>NUCLEOTIDE SEQUENCE</scope>
    <source>
        <strain evidence="2">LMG 29479</strain>
    </source>
</reference>
<dbReference type="Proteomes" id="UP000675747">
    <property type="component" value="Unassembled WGS sequence"/>
</dbReference>
<dbReference type="PANTHER" id="PTHR36151:SF3">
    <property type="entry name" value="ER-BOUND OXYGENASE MPAB_MPAB'_RUBBER OXYGENASE CATALYTIC DOMAIN-CONTAINING PROTEIN"/>
    <property type="match status" value="1"/>
</dbReference>
<gene>
    <name evidence="3" type="ORF">KB893_008775</name>
    <name evidence="2" type="ORF">KB893_11965</name>
</gene>
<sequence length="267" mass="29702">MTCPGASGRTPHLAAISREAYVYLGAGAAVLLQMAHPGVGRGVARHSTTLARPFDRLRTTMTYVYVVTLGTDAEREAVARMIDRVHAPVRGPGYSAFDPGLQLWVAATLYRGALDLRCAFEGGPGPAHADALHREAALYGTTLQVRPEMWPADRAAFEAYWARTLAAAEVLPEVRDYAQRLLSGRDVPWPARLAMPLQRLATAALLPASLREAYGLPWSERDARRWARFLRIAPRVYRWIPAPLRHLPARLVLADMRRRRARGRRVI</sequence>
<evidence type="ECO:0000313" key="2">
    <source>
        <dbReference type="EMBL" id="MBR0563222.1"/>
    </source>
</evidence>
<name>A0A8J7VUM1_9GAMM</name>
<organism evidence="2">
    <name type="scientific">Coralloluteibacterium stylophorae</name>
    <dbReference type="NCBI Taxonomy" id="1776034"/>
    <lineage>
        <taxon>Bacteria</taxon>
        <taxon>Pseudomonadati</taxon>
        <taxon>Pseudomonadota</taxon>
        <taxon>Gammaproteobacteria</taxon>
        <taxon>Lysobacterales</taxon>
        <taxon>Lysobacteraceae</taxon>
        <taxon>Coralloluteibacterium</taxon>
    </lineage>
</organism>
<dbReference type="EMBL" id="JAGQFT010000110">
    <property type="protein sequence ID" value="MBR0563222.1"/>
    <property type="molecule type" value="Genomic_DNA"/>
</dbReference>
<reference evidence="3 4" key="1">
    <citation type="journal article" date="2021" name="Microbiol. Resour. Announc.">
        <title>Draft Genome Sequence of Coralloluteibacterium stylophorae LMG 29479T.</title>
        <authorList>
            <person name="Karlyshev A.V."/>
            <person name="Kudryashova E.B."/>
            <person name="Ariskina E.V."/>
            <person name="Conroy A.P."/>
            <person name="Abidueva E.Y."/>
        </authorList>
    </citation>
    <scope>NUCLEOTIDE SEQUENCE [LARGE SCALE GENOMIC DNA]</scope>
    <source>
        <strain evidence="3 4">LMG 29479</strain>
    </source>
</reference>
<dbReference type="PANTHER" id="PTHR36151">
    <property type="entry name" value="BLR2777 PROTEIN"/>
    <property type="match status" value="1"/>
</dbReference>
<keyword evidence="4" id="KW-1185">Reference proteome</keyword>
<evidence type="ECO:0000259" key="1">
    <source>
        <dbReference type="Pfam" id="PF09995"/>
    </source>
</evidence>
<dbReference type="AlphaFoldDB" id="A0A8J7VUM1"/>
<dbReference type="RefSeq" id="WP_211927140.1">
    <property type="nucleotide sequence ID" value="NZ_JAGQFT020000005.1"/>
</dbReference>
<dbReference type="Pfam" id="PF09995">
    <property type="entry name" value="MPAB_Lcp_cat"/>
    <property type="match status" value="1"/>
</dbReference>
<proteinExistence type="predicted"/>
<accession>A0A8J7VUM1</accession>